<feature type="transmembrane region" description="Helical" evidence="1">
    <location>
        <begin position="83"/>
        <end position="108"/>
    </location>
</feature>
<keyword evidence="1" id="KW-0812">Transmembrane</keyword>
<dbReference type="EMBL" id="CP015105">
    <property type="protein sequence ID" value="ASJ11661.1"/>
    <property type="molecule type" value="Genomic_DNA"/>
</dbReference>
<keyword evidence="5" id="KW-1185">Reference proteome</keyword>
<dbReference type="OrthoDB" id="98406at2157"/>
<dbReference type="KEGG" id="ttd:A3L14_01610"/>
<feature type="transmembrane region" description="Helical" evidence="1">
    <location>
        <begin position="54"/>
        <end position="74"/>
    </location>
</feature>
<name>A0A1I0PNW3_9EURY</name>
<accession>A0A1I0PNW3</accession>
<sequence length="154" mass="17056">MRTGTLGGIFGLLASWLTAGLFLLEDYFNPSWFFRKHLCPGIADVEWSLRCHDFFELLFLVLPIIAVALVTWLCRKWRNVDGLLLFASTAALGLPGTLAFFVTTTIATSKRLPAGIGEDFALVVFFLYLMTLIGVVIGALAPRHVPVNEEAHDE</sequence>
<feature type="transmembrane region" description="Helical" evidence="1">
    <location>
        <begin position="7"/>
        <end position="24"/>
    </location>
</feature>
<gene>
    <name evidence="2" type="ORF">A3L14_01610</name>
    <name evidence="3" type="ORF">SAMN05216170_1959</name>
</gene>
<evidence type="ECO:0000313" key="5">
    <source>
        <dbReference type="Proteomes" id="UP000250136"/>
    </source>
</evidence>
<reference evidence="3 4" key="2">
    <citation type="submission" date="2016-10" db="EMBL/GenBank/DDBJ databases">
        <authorList>
            <person name="de Groot N.N."/>
        </authorList>
    </citation>
    <scope>NUCLEOTIDE SEQUENCE [LARGE SCALE GENOMIC DNA]</scope>
    <source>
        <strain evidence="3 4">OGL-20</strain>
    </source>
</reference>
<feature type="transmembrane region" description="Helical" evidence="1">
    <location>
        <begin position="120"/>
        <end position="141"/>
    </location>
</feature>
<dbReference type="Proteomes" id="UP000250136">
    <property type="component" value="Chromosome"/>
</dbReference>
<organism evidence="3 4">
    <name type="scientific">Thermococcus thioreducens</name>
    <dbReference type="NCBI Taxonomy" id="277988"/>
    <lineage>
        <taxon>Archaea</taxon>
        <taxon>Methanobacteriati</taxon>
        <taxon>Methanobacteriota</taxon>
        <taxon>Thermococci</taxon>
        <taxon>Thermococcales</taxon>
        <taxon>Thermococcaceae</taxon>
        <taxon>Thermococcus</taxon>
    </lineage>
</organism>
<protein>
    <submittedName>
        <fullName evidence="3">Uncharacterized protein</fullName>
    </submittedName>
</protein>
<reference evidence="2 5" key="1">
    <citation type="submission" date="2016-04" db="EMBL/GenBank/DDBJ databases">
        <title>Complete genome sequence of Thermococcus thioreducens type strain OGL-20P.</title>
        <authorList>
            <person name="Oger P.M."/>
        </authorList>
    </citation>
    <scope>NUCLEOTIDE SEQUENCE [LARGE SCALE GENOMIC DNA]</scope>
    <source>
        <strain evidence="2 5">OGL-20P</strain>
    </source>
</reference>
<keyword evidence="1" id="KW-0472">Membrane</keyword>
<evidence type="ECO:0000313" key="4">
    <source>
        <dbReference type="Proteomes" id="UP000182125"/>
    </source>
</evidence>
<dbReference type="GeneID" id="33333079"/>
<keyword evidence="1" id="KW-1133">Transmembrane helix</keyword>
<dbReference type="Proteomes" id="UP000182125">
    <property type="component" value="Unassembled WGS sequence"/>
</dbReference>
<dbReference type="AlphaFoldDB" id="A0A1I0PNW3"/>
<evidence type="ECO:0000256" key="1">
    <source>
        <dbReference type="SAM" id="Phobius"/>
    </source>
</evidence>
<dbReference type="EMBL" id="FOIW01000002">
    <property type="protein sequence ID" value="SEW16046.1"/>
    <property type="molecule type" value="Genomic_DNA"/>
</dbReference>
<evidence type="ECO:0000313" key="2">
    <source>
        <dbReference type="EMBL" id="ASJ11661.1"/>
    </source>
</evidence>
<dbReference type="RefSeq" id="WP_074631457.1">
    <property type="nucleotide sequence ID" value="NZ_CP015105.1"/>
</dbReference>
<proteinExistence type="predicted"/>
<evidence type="ECO:0000313" key="3">
    <source>
        <dbReference type="EMBL" id="SEW16046.1"/>
    </source>
</evidence>